<dbReference type="AlphaFoldDB" id="A0A101LYA5"/>
<proteinExistence type="predicted"/>
<evidence type="ECO:0000313" key="1">
    <source>
        <dbReference type="EMBL" id="KUM47522.1"/>
    </source>
</evidence>
<keyword evidence="1" id="KW-0496">Mitochondrion</keyword>
<sequence length="33" mass="4090">MLPFRQKMQTRPQRKLRKNLSPVLQKKMSFLFI</sequence>
<name>A0A101LYA5_PICGL</name>
<reference evidence="1" key="1">
    <citation type="journal article" date="2015" name="Genome Biol. Evol.">
        <title>Organellar Genomes of White Spruce (Picea glauca): Assembly and Annotation.</title>
        <authorList>
            <person name="Jackman S.D."/>
            <person name="Warren R.L."/>
            <person name="Gibb E.A."/>
            <person name="Vandervalk B.P."/>
            <person name="Mohamadi H."/>
            <person name="Chu J."/>
            <person name="Raymond A."/>
            <person name="Pleasance S."/>
            <person name="Coope R."/>
            <person name="Wildung M.R."/>
            <person name="Ritland C.E."/>
            <person name="Bousquet J."/>
            <person name="Jones S.J."/>
            <person name="Bohlmann J."/>
            <person name="Birol I."/>
        </authorList>
    </citation>
    <scope>NUCLEOTIDE SEQUENCE [LARGE SCALE GENOMIC DNA]</scope>
    <source>
        <tissue evidence="1">Flushing bud</tissue>
    </source>
</reference>
<comment type="caution">
    <text evidence="1">The sequence shown here is derived from an EMBL/GenBank/DDBJ whole genome shotgun (WGS) entry which is preliminary data.</text>
</comment>
<geneLocation type="mitochondrion" evidence="1"/>
<dbReference type="EMBL" id="LKAM01000007">
    <property type="protein sequence ID" value="KUM47522.1"/>
    <property type="molecule type" value="Genomic_DNA"/>
</dbReference>
<protein>
    <submittedName>
        <fullName evidence="1">Uncharacterized protein</fullName>
    </submittedName>
</protein>
<accession>A0A101LYA5</accession>
<gene>
    <name evidence="1" type="ORF">ABT39_MTgene5708</name>
</gene>
<organism evidence="1">
    <name type="scientific">Picea glauca</name>
    <name type="common">White spruce</name>
    <name type="synonym">Pinus glauca</name>
    <dbReference type="NCBI Taxonomy" id="3330"/>
    <lineage>
        <taxon>Eukaryota</taxon>
        <taxon>Viridiplantae</taxon>
        <taxon>Streptophyta</taxon>
        <taxon>Embryophyta</taxon>
        <taxon>Tracheophyta</taxon>
        <taxon>Spermatophyta</taxon>
        <taxon>Pinopsida</taxon>
        <taxon>Pinidae</taxon>
        <taxon>Conifers I</taxon>
        <taxon>Pinales</taxon>
        <taxon>Pinaceae</taxon>
        <taxon>Picea</taxon>
    </lineage>
</organism>